<evidence type="ECO:0000256" key="11">
    <source>
        <dbReference type="ARBA" id="ARBA00022840"/>
    </source>
</evidence>
<keyword evidence="15" id="KW-1185">Reference proteome</keyword>
<evidence type="ECO:0000256" key="8">
    <source>
        <dbReference type="ARBA" id="ARBA00022737"/>
    </source>
</evidence>
<dbReference type="NCBIfam" id="TIGR00229">
    <property type="entry name" value="sensory_box"/>
    <property type="match status" value="1"/>
</dbReference>
<dbReference type="PANTHER" id="PTHR41523:SF7">
    <property type="entry name" value="HISTIDINE KINASE"/>
    <property type="match status" value="1"/>
</dbReference>
<sequence length="698" mass="76809">MTATEIDAGARPSERFFLDGGATAALIAATDWSASPLGEPRRWPERLRVMLEVCLNSAFPIAIFWGEDLRLFYNDAYHVFLADKHPRALGRPACDVWPEIWDVIGPMLQGVLANGRPTRSEDLQLNLMRNGRRDEAYFSFSYGPIPEDDGSIGGVFCPVVETTERVIGERRLRTLRDLAALSRAEDETQACRLAASVLAANDADIPFSAIYRLDEAQGEATLMAFTGTPPGARAFPARLRLGDPDPDRGDIWGLGDVVGLRPGRVAMRTVDERFGVLPRGACASAPDEAVLFPVVLLGQERAAAALIAGVSACKRLDAAYAYFLDRVAAKIGSAMADARAYADERARAEAIRSREEALRRTEAELREAQRLGRIGSWRWSGRRRDSGRASPYLAQIFGLDPAKPPPSFAEMKGLVYAPGDWERLETAARETLRSGEGFELDLPARRVDGVGIFVTIRGEAVREERGEIVGLRSTIQDITERKKAEERVELLMREVTHRAKNLLTVVRAVARQTARKDSPTAFAQRFDQRIAALGASHDLLVQNEWRGVDLEALTRSQLAHFRDLFGSRIEIEGSRTIVKPSAGQTIGMALHELATNAGKYGALSNDKGKVRIAFGVRPDENGAPRFEMDWRESGGPTVVPPRRHGFGHMVILQMVKHSLGGQVTLDYAPAGIAWTVSASPENVIEPPQEADREFEKRA</sequence>
<evidence type="ECO:0000256" key="1">
    <source>
        <dbReference type="ARBA" id="ARBA00000085"/>
    </source>
</evidence>
<evidence type="ECO:0000256" key="10">
    <source>
        <dbReference type="ARBA" id="ARBA00022777"/>
    </source>
</evidence>
<accession>A0A2D2D572</accession>
<evidence type="ECO:0000313" key="15">
    <source>
        <dbReference type="Proteomes" id="UP000230709"/>
    </source>
</evidence>
<dbReference type="SUPFAM" id="SSF55785">
    <property type="entry name" value="PYP-like sensor domain (PAS domain)"/>
    <property type="match status" value="2"/>
</dbReference>
<organism evidence="14 15">
    <name type="scientific">Methylosinus trichosporium (strain ATCC 35070 / NCIMB 11131 / UNIQEM 75 / OB3b)</name>
    <dbReference type="NCBI Taxonomy" id="595536"/>
    <lineage>
        <taxon>Bacteria</taxon>
        <taxon>Pseudomonadati</taxon>
        <taxon>Pseudomonadota</taxon>
        <taxon>Alphaproteobacteria</taxon>
        <taxon>Hyphomicrobiales</taxon>
        <taxon>Methylocystaceae</taxon>
        <taxon>Methylosinus</taxon>
    </lineage>
</organism>
<dbReference type="SMART" id="SM00911">
    <property type="entry name" value="HWE_HK"/>
    <property type="match status" value="1"/>
</dbReference>
<dbReference type="RefSeq" id="WP_003614860.1">
    <property type="nucleotide sequence ID" value="NZ_ADVE02000001.1"/>
</dbReference>
<dbReference type="InterPro" id="IPR035965">
    <property type="entry name" value="PAS-like_dom_sf"/>
</dbReference>
<evidence type="ECO:0000256" key="2">
    <source>
        <dbReference type="ARBA" id="ARBA00012438"/>
    </source>
</evidence>
<dbReference type="KEGG" id="mtw:CQW49_21155"/>
<keyword evidence="4" id="KW-0597">Phosphoprotein</keyword>
<keyword evidence="7" id="KW-0808">Transferase</keyword>
<dbReference type="AlphaFoldDB" id="A0A2D2D572"/>
<keyword evidence="6" id="KW-0288">FMN</keyword>
<dbReference type="PROSITE" id="PS50113">
    <property type="entry name" value="PAC"/>
    <property type="match status" value="1"/>
</dbReference>
<dbReference type="Pfam" id="PF07536">
    <property type="entry name" value="HWE_HK"/>
    <property type="match status" value="1"/>
</dbReference>
<dbReference type="InterPro" id="IPR011102">
    <property type="entry name" value="Sig_transdc_His_kinase_HWE"/>
</dbReference>
<evidence type="ECO:0000259" key="13">
    <source>
        <dbReference type="PROSITE" id="PS50113"/>
    </source>
</evidence>
<dbReference type="GO" id="GO:0004673">
    <property type="term" value="F:protein histidine kinase activity"/>
    <property type="evidence" value="ECO:0007669"/>
    <property type="project" value="UniProtKB-EC"/>
</dbReference>
<dbReference type="Gene3D" id="3.30.565.10">
    <property type="entry name" value="Histidine kinase-like ATPase, C-terminal domain"/>
    <property type="match status" value="1"/>
</dbReference>
<dbReference type="InterPro" id="IPR000700">
    <property type="entry name" value="PAS-assoc_C"/>
</dbReference>
<evidence type="ECO:0000256" key="6">
    <source>
        <dbReference type="ARBA" id="ARBA00022643"/>
    </source>
</evidence>
<dbReference type="InterPro" id="IPR036890">
    <property type="entry name" value="HATPase_C_sf"/>
</dbReference>
<keyword evidence="10 14" id="KW-0418">Kinase</keyword>
<keyword evidence="9" id="KW-0547">Nucleotide-binding</keyword>
<keyword evidence="5" id="KW-0285">Flavoprotein</keyword>
<evidence type="ECO:0000256" key="12">
    <source>
        <dbReference type="ARBA" id="ARBA00023026"/>
    </source>
</evidence>
<proteinExistence type="predicted"/>
<dbReference type="Gene3D" id="3.30.450.20">
    <property type="entry name" value="PAS domain"/>
    <property type="match status" value="2"/>
</dbReference>
<evidence type="ECO:0000313" key="14">
    <source>
        <dbReference type="EMBL" id="ATQ70115.1"/>
    </source>
</evidence>
<dbReference type="Gene3D" id="2.10.70.100">
    <property type="match status" value="1"/>
</dbReference>
<dbReference type="PANTHER" id="PTHR41523">
    <property type="entry name" value="TWO-COMPONENT SYSTEM SENSOR PROTEIN"/>
    <property type="match status" value="1"/>
</dbReference>
<evidence type="ECO:0000256" key="5">
    <source>
        <dbReference type="ARBA" id="ARBA00022630"/>
    </source>
</evidence>
<protein>
    <recommendedName>
        <fullName evidence="3">Blue-light-activated histidine kinase</fullName>
        <ecNumber evidence="2">2.7.13.3</ecNumber>
    </recommendedName>
</protein>
<dbReference type="STRING" id="595536.GCA_000178815_00965"/>
<evidence type="ECO:0000256" key="3">
    <source>
        <dbReference type="ARBA" id="ARBA00021740"/>
    </source>
</evidence>
<name>A0A2D2D572_METT3</name>
<dbReference type="InterPro" id="IPR000014">
    <property type="entry name" value="PAS"/>
</dbReference>
<dbReference type="EC" id="2.7.13.3" evidence="2"/>
<dbReference type="EMBL" id="CP023737">
    <property type="protein sequence ID" value="ATQ70115.1"/>
    <property type="molecule type" value="Genomic_DNA"/>
</dbReference>
<evidence type="ECO:0000256" key="9">
    <source>
        <dbReference type="ARBA" id="ARBA00022741"/>
    </source>
</evidence>
<dbReference type="GO" id="GO:0005524">
    <property type="term" value="F:ATP binding"/>
    <property type="evidence" value="ECO:0007669"/>
    <property type="project" value="UniProtKB-KW"/>
</dbReference>
<gene>
    <name evidence="14" type="ORF">CQW49_21155</name>
</gene>
<evidence type="ECO:0000256" key="4">
    <source>
        <dbReference type="ARBA" id="ARBA00022553"/>
    </source>
</evidence>
<reference evidence="15" key="1">
    <citation type="submission" date="2017-10" db="EMBL/GenBank/DDBJ databases">
        <title>Completed PacBio SMRT sequence of Methylosinus trichosporium OB3b reveals presence of a third large plasmid.</title>
        <authorList>
            <person name="Charles T.C."/>
            <person name="Lynch M.D.J."/>
            <person name="Heil J.R."/>
            <person name="Cheng J."/>
        </authorList>
    </citation>
    <scope>NUCLEOTIDE SEQUENCE [LARGE SCALE GENOMIC DNA]</scope>
    <source>
        <strain evidence="15">OB3b</strain>
    </source>
</reference>
<dbReference type="Proteomes" id="UP000230709">
    <property type="component" value="Chromosome"/>
</dbReference>
<keyword evidence="8" id="KW-0677">Repeat</keyword>
<evidence type="ECO:0000256" key="7">
    <source>
        <dbReference type="ARBA" id="ARBA00022679"/>
    </source>
</evidence>
<keyword evidence="11" id="KW-0067">ATP-binding</keyword>
<feature type="domain" description="PAC" evidence="13">
    <location>
        <begin position="438"/>
        <end position="490"/>
    </location>
</feature>
<comment type="catalytic activity">
    <reaction evidence="1">
        <text>ATP + protein L-histidine = ADP + protein N-phospho-L-histidine.</text>
        <dbReference type="EC" id="2.7.13.3"/>
    </reaction>
</comment>
<keyword evidence="12" id="KW-0843">Virulence</keyword>